<keyword evidence="3" id="KW-0805">Transcription regulation</keyword>
<sequence>MRGRDSPLRVRKSLNGPLVLPPRDHPSSQSSERLTLGLLPAFLRDYNRQPEQKASVRLLRESRAAGPPVLRVAIPGILVAYMKLAPVHVDNAALRVMSITFMGSSESRPPNGSSEYAVFQQATQHFARLLADRDDLPIGLLLDLLSTYDVLFSHGCVLCGTLLSRTRRLPPVGRLWNEDPEEGEVPWQPCHIECIR</sequence>
<dbReference type="Pfam" id="PF11571">
    <property type="entry name" value="Med27"/>
    <property type="match status" value="1"/>
</dbReference>
<comment type="similarity">
    <text evidence="2">Belongs to the Mediator complex subunit 27 family.</text>
</comment>
<comment type="subcellular location">
    <subcellularLocation>
        <location evidence="1">Nucleus</location>
    </subcellularLocation>
</comment>
<evidence type="ECO:0000256" key="5">
    <source>
        <dbReference type="ARBA" id="ARBA00023242"/>
    </source>
</evidence>
<proteinExistence type="inferred from homology"/>
<accession>A0A9P6B895</accession>
<evidence type="ECO:0000313" key="8">
    <source>
        <dbReference type="Proteomes" id="UP000886523"/>
    </source>
</evidence>
<dbReference type="Proteomes" id="UP000886523">
    <property type="component" value="Unassembled WGS sequence"/>
</dbReference>
<reference evidence="7" key="1">
    <citation type="journal article" date="2020" name="Nat. Commun.">
        <title>Large-scale genome sequencing of mycorrhizal fungi provides insights into the early evolution of symbiotic traits.</title>
        <authorList>
            <person name="Miyauchi S."/>
            <person name="Kiss E."/>
            <person name="Kuo A."/>
            <person name="Drula E."/>
            <person name="Kohler A."/>
            <person name="Sanchez-Garcia M."/>
            <person name="Morin E."/>
            <person name="Andreopoulos B."/>
            <person name="Barry K.W."/>
            <person name="Bonito G."/>
            <person name="Buee M."/>
            <person name="Carver A."/>
            <person name="Chen C."/>
            <person name="Cichocki N."/>
            <person name="Clum A."/>
            <person name="Culley D."/>
            <person name="Crous P.W."/>
            <person name="Fauchery L."/>
            <person name="Girlanda M."/>
            <person name="Hayes R.D."/>
            <person name="Keri Z."/>
            <person name="LaButti K."/>
            <person name="Lipzen A."/>
            <person name="Lombard V."/>
            <person name="Magnuson J."/>
            <person name="Maillard F."/>
            <person name="Murat C."/>
            <person name="Nolan M."/>
            <person name="Ohm R.A."/>
            <person name="Pangilinan J."/>
            <person name="Pereira M.F."/>
            <person name="Perotto S."/>
            <person name="Peter M."/>
            <person name="Pfister S."/>
            <person name="Riley R."/>
            <person name="Sitrit Y."/>
            <person name="Stielow J.B."/>
            <person name="Szollosi G."/>
            <person name="Zifcakova L."/>
            <person name="Stursova M."/>
            <person name="Spatafora J.W."/>
            <person name="Tedersoo L."/>
            <person name="Vaario L.M."/>
            <person name="Yamada A."/>
            <person name="Yan M."/>
            <person name="Wang P."/>
            <person name="Xu J."/>
            <person name="Bruns T."/>
            <person name="Baldrian P."/>
            <person name="Vilgalys R."/>
            <person name="Dunand C."/>
            <person name="Henrissat B."/>
            <person name="Grigoriev I.V."/>
            <person name="Hibbett D."/>
            <person name="Nagy L.G."/>
            <person name="Martin F.M."/>
        </authorList>
    </citation>
    <scope>NUCLEOTIDE SEQUENCE</scope>
    <source>
        <strain evidence="7">UP504</strain>
    </source>
</reference>
<dbReference type="EMBL" id="MU128927">
    <property type="protein sequence ID" value="KAF9518071.1"/>
    <property type="molecule type" value="Genomic_DNA"/>
</dbReference>
<organism evidence="7 8">
    <name type="scientific">Hydnum rufescens UP504</name>
    <dbReference type="NCBI Taxonomy" id="1448309"/>
    <lineage>
        <taxon>Eukaryota</taxon>
        <taxon>Fungi</taxon>
        <taxon>Dikarya</taxon>
        <taxon>Basidiomycota</taxon>
        <taxon>Agaricomycotina</taxon>
        <taxon>Agaricomycetes</taxon>
        <taxon>Cantharellales</taxon>
        <taxon>Hydnaceae</taxon>
        <taxon>Hydnum</taxon>
    </lineage>
</organism>
<gene>
    <name evidence="7" type="ORF">BS47DRAFT_371105</name>
</gene>
<evidence type="ECO:0000313" key="7">
    <source>
        <dbReference type="EMBL" id="KAF9518071.1"/>
    </source>
</evidence>
<keyword evidence="5" id="KW-0539">Nucleus</keyword>
<keyword evidence="4" id="KW-0804">Transcription</keyword>
<dbReference type="OrthoDB" id="10261040at2759"/>
<evidence type="ECO:0000256" key="1">
    <source>
        <dbReference type="ARBA" id="ARBA00004123"/>
    </source>
</evidence>
<protein>
    <submittedName>
        <fullName evidence="7">Uncharacterized protein</fullName>
    </submittedName>
</protein>
<evidence type="ECO:0000256" key="6">
    <source>
        <dbReference type="SAM" id="MobiDB-lite"/>
    </source>
</evidence>
<dbReference type="AlphaFoldDB" id="A0A9P6B895"/>
<dbReference type="GO" id="GO:0016592">
    <property type="term" value="C:mediator complex"/>
    <property type="evidence" value="ECO:0007669"/>
    <property type="project" value="InterPro"/>
</dbReference>
<evidence type="ECO:0000256" key="4">
    <source>
        <dbReference type="ARBA" id="ARBA00023163"/>
    </source>
</evidence>
<evidence type="ECO:0000256" key="3">
    <source>
        <dbReference type="ARBA" id="ARBA00023015"/>
    </source>
</evidence>
<feature type="region of interest" description="Disordered" evidence="6">
    <location>
        <begin position="1"/>
        <end position="32"/>
    </location>
</feature>
<evidence type="ECO:0000256" key="2">
    <source>
        <dbReference type="ARBA" id="ARBA00008048"/>
    </source>
</evidence>
<comment type="caution">
    <text evidence="7">The sequence shown here is derived from an EMBL/GenBank/DDBJ whole genome shotgun (WGS) entry which is preliminary data.</text>
</comment>
<keyword evidence="8" id="KW-1185">Reference proteome</keyword>
<dbReference type="InterPro" id="IPR021627">
    <property type="entry name" value="Mediator_Med27"/>
</dbReference>
<name>A0A9P6B895_9AGAM</name>